<comment type="caution">
    <text evidence="7">The sequence shown here is derived from an EMBL/GenBank/DDBJ whole genome shotgun (WGS) entry which is preliminary data.</text>
</comment>
<dbReference type="AlphaFoldDB" id="A0A1F8EH81"/>
<dbReference type="SUPFAM" id="SSF55729">
    <property type="entry name" value="Acyl-CoA N-acyltransferases (Nat)"/>
    <property type="match status" value="2"/>
</dbReference>
<evidence type="ECO:0000256" key="4">
    <source>
        <dbReference type="ARBA" id="ARBA00022984"/>
    </source>
</evidence>
<dbReference type="InterPro" id="IPR003447">
    <property type="entry name" value="FEMABX"/>
</dbReference>
<dbReference type="Pfam" id="PF02388">
    <property type="entry name" value="FemAB"/>
    <property type="match status" value="2"/>
</dbReference>
<name>A0A1F8EH81_9BACT</name>
<evidence type="ECO:0000256" key="1">
    <source>
        <dbReference type="ARBA" id="ARBA00009943"/>
    </source>
</evidence>
<dbReference type="Gene3D" id="3.40.630.30">
    <property type="match status" value="2"/>
</dbReference>
<keyword evidence="3" id="KW-0133">Cell shape</keyword>
<dbReference type="GO" id="GO:0009252">
    <property type="term" value="P:peptidoglycan biosynthetic process"/>
    <property type="evidence" value="ECO:0007669"/>
    <property type="project" value="UniProtKB-KW"/>
</dbReference>
<evidence type="ECO:0008006" key="9">
    <source>
        <dbReference type="Google" id="ProtNLM"/>
    </source>
</evidence>
<dbReference type="GO" id="GO:0071555">
    <property type="term" value="P:cell wall organization"/>
    <property type="evidence" value="ECO:0007669"/>
    <property type="project" value="UniProtKB-KW"/>
</dbReference>
<keyword evidence="5" id="KW-0012">Acyltransferase</keyword>
<dbReference type="PANTHER" id="PTHR36174">
    <property type="entry name" value="LIPID II:GLYCINE GLYCYLTRANSFERASE"/>
    <property type="match status" value="1"/>
</dbReference>
<dbReference type="InterPro" id="IPR016181">
    <property type="entry name" value="Acyl_CoA_acyltransferase"/>
</dbReference>
<keyword evidence="6" id="KW-0961">Cell wall biogenesis/degradation</keyword>
<protein>
    <recommendedName>
        <fullName evidence="9">BioF2-like acetyltransferase domain-containing protein</fullName>
    </recommendedName>
</protein>
<keyword evidence="4" id="KW-0573">Peptidoglycan synthesis</keyword>
<evidence type="ECO:0000256" key="2">
    <source>
        <dbReference type="ARBA" id="ARBA00022679"/>
    </source>
</evidence>
<accession>A0A1F8EH81</accession>
<dbReference type="InterPro" id="IPR050644">
    <property type="entry name" value="PG_Glycine_Bridge_Synth"/>
</dbReference>
<evidence type="ECO:0000256" key="6">
    <source>
        <dbReference type="ARBA" id="ARBA00023316"/>
    </source>
</evidence>
<dbReference type="GO" id="GO:0016755">
    <property type="term" value="F:aminoacyltransferase activity"/>
    <property type="evidence" value="ECO:0007669"/>
    <property type="project" value="InterPro"/>
</dbReference>
<evidence type="ECO:0000256" key="3">
    <source>
        <dbReference type="ARBA" id="ARBA00022960"/>
    </source>
</evidence>
<dbReference type="GO" id="GO:0008360">
    <property type="term" value="P:regulation of cell shape"/>
    <property type="evidence" value="ECO:0007669"/>
    <property type="project" value="UniProtKB-KW"/>
</dbReference>
<evidence type="ECO:0000313" key="8">
    <source>
        <dbReference type="Proteomes" id="UP000177594"/>
    </source>
</evidence>
<evidence type="ECO:0000313" key="7">
    <source>
        <dbReference type="EMBL" id="OGN00191.1"/>
    </source>
</evidence>
<dbReference type="PANTHER" id="PTHR36174:SF1">
    <property type="entry name" value="LIPID II:GLYCINE GLYCYLTRANSFERASE"/>
    <property type="match status" value="1"/>
</dbReference>
<evidence type="ECO:0000256" key="5">
    <source>
        <dbReference type="ARBA" id="ARBA00023315"/>
    </source>
</evidence>
<keyword evidence="2" id="KW-0808">Transferase</keyword>
<dbReference type="PROSITE" id="PS51191">
    <property type="entry name" value="FEMABX"/>
    <property type="match status" value="1"/>
</dbReference>
<dbReference type="Proteomes" id="UP000177594">
    <property type="component" value="Unassembled WGS sequence"/>
</dbReference>
<organism evidence="7 8">
    <name type="scientific">Candidatus Yanofskybacteria bacterium RIFCSPHIGHO2_01_FULL_39_8b</name>
    <dbReference type="NCBI Taxonomy" id="1802659"/>
    <lineage>
        <taxon>Bacteria</taxon>
        <taxon>Candidatus Yanofskyibacteriota</taxon>
    </lineage>
</organism>
<reference evidence="7 8" key="1">
    <citation type="journal article" date="2016" name="Nat. Commun.">
        <title>Thousands of microbial genomes shed light on interconnected biogeochemical processes in an aquifer system.</title>
        <authorList>
            <person name="Anantharaman K."/>
            <person name="Brown C.T."/>
            <person name="Hug L.A."/>
            <person name="Sharon I."/>
            <person name="Castelle C.J."/>
            <person name="Probst A.J."/>
            <person name="Thomas B.C."/>
            <person name="Singh A."/>
            <person name="Wilkins M.J."/>
            <person name="Karaoz U."/>
            <person name="Brodie E.L."/>
            <person name="Williams K.H."/>
            <person name="Hubbard S.S."/>
            <person name="Banfield J.F."/>
        </authorList>
    </citation>
    <scope>NUCLEOTIDE SEQUENCE [LARGE SCALE GENOMIC DNA]</scope>
</reference>
<gene>
    <name evidence="7" type="ORF">A2817_03510</name>
</gene>
<sequence>MKSFLQTEEWLKFQKEVGHKTWRFDDGKIWANIIKYPLPFGKSYLYIPHGPEIEFDRIKSGLKNELANFIKYLKDLAGEEKSIFVKMEPLLDVVAELIYRKGIKKSSKQIQPQRTVIVDLGLSEEHLLGRMHQKTRYNINLSEKKGLQLEESADVDMFWELLKQTAKKDQFFTHPKEYYKKMLEFFKDGKELQTKLFLVKANDDRAVGAAIVMIYYNSAYYLHGAMDREYKSLMVPYFMHWEIIKFLKLTTNNLRPITFYDFWGIDAKKWPGVTRFKLGWGGREKEYPGSFDIPISRFWYFAYNLARKII</sequence>
<dbReference type="EMBL" id="MGIZ01000001">
    <property type="protein sequence ID" value="OGN00191.1"/>
    <property type="molecule type" value="Genomic_DNA"/>
</dbReference>
<proteinExistence type="inferred from homology"/>
<comment type="similarity">
    <text evidence="1">Belongs to the FemABX family.</text>
</comment>